<dbReference type="InterPro" id="IPR005794">
    <property type="entry name" value="Fmt"/>
</dbReference>
<dbReference type="InterPro" id="IPR005793">
    <property type="entry name" value="Formyl_trans_C"/>
</dbReference>
<dbReference type="Pfam" id="PF02911">
    <property type="entry name" value="Formyl_trans_C"/>
    <property type="match status" value="1"/>
</dbReference>
<proteinExistence type="inferred from homology"/>
<comment type="similarity">
    <text evidence="1 5">Belongs to the Fmt family.</text>
</comment>
<dbReference type="InterPro" id="IPR041711">
    <property type="entry name" value="Met-tRNA-FMT_N"/>
</dbReference>
<evidence type="ECO:0000259" key="7">
    <source>
        <dbReference type="Pfam" id="PF02911"/>
    </source>
</evidence>
<dbReference type="AlphaFoldDB" id="A0AA86MAB5"/>
<dbReference type="Proteomes" id="UP001329151">
    <property type="component" value="Chromosome"/>
</dbReference>
<gene>
    <name evidence="5 8" type="primary">fmt</name>
    <name evidence="8" type="ORF">RGQ30_00540</name>
</gene>
<evidence type="ECO:0000256" key="5">
    <source>
        <dbReference type="HAMAP-Rule" id="MF_00182"/>
    </source>
</evidence>
<evidence type="ECO:0000259" key="6">
    <source>
        <dbReference type="Pfam" id="PF00551"/>
    </source>
</evidence>
<keyword evidence="9" id="KW-1185">Reference proteome</keyword>
<dbReference type="Gene3D" id="3.40.50.12230">
    <property type="match status" value="1"/>
</dbReference>
<dbReference type="InterPro" id="IPR011034">
    <property type="entry name" value="Formyl_transferase-like_C_sf"/>
</dbReference>
<dbReference type="CDD" id="cd08704">
    <property type="entry name" value="Met_tRNA_FMT_C"/>
    <property type="match status" value="1"/>
</dbReference>
<evidence type="ECO:0000313" key="9">
    <source>
        <dbReference type="Proteomes" id="UP001329151"/>
    </source>
</evidence>
<organism evidence="8 9">
    <name type="scientific">Limnobacter thiooxidans</name>
    <dbReference type="NCBI Taxonomy" id="131080"/>
    <lineage>
        <taxon>Bacteria</taxon>
        <taxon>Pseudomonadati</taxon>
        <taxon>Pseudomonadota</taxon>
        <taxon>Betaproteobacteria</taxon>
        <taxon>Burkholderiales</taxon>
        <taxon>Burkholderiaceae</taxon>
        <taxon>Limnobacter</taxon>
    </lineage>
</organism>
<sequence length="329" mass="34714">MIAYSSMNRTLKVGFAGTPEFARVALEKLIAAGYPVHLVLTQPDRPAGRGMKLQASPVKQLALEHELPVLQPVSLKKGDEAVQALDALKTAVHGQALDVLVVAAYGLILPQVVLDAPRLGCLNIHGSLLPRWRGAAPIQRCIEAGDTETGVCIMQMEAGLDTGPVRLHRALPIELTDTAATLHDKLAVLGGDLLVEALDALQDETLPLVPQPVVGVTYAEKITKAEGNIDWKRSAVELQRTLRAFDPFPGANTLFNGEPLKCFDPQTVAIAGLMGTVGQVLAVGPAGFEVQCGQGVLRIRTAQKAGAKRQAAHQVAQALGLNAGSQLGA</sequence>
<dbReference type="NCBIfam" id="TIGR00460">
    <property type="entry name" value="fmt"/>
    <property type="match status" value="1"/>
</dbReference>
<dbReference type="EMBL" id="AP028947">
    <property type="protein sequence ID" value="BET24553.1"/>
    <property type="molecule type" value="Genomic_DNA"/>
</dbReference>
<dbReference type="Pfam" id="PF00551">
    <property type="entry name" value="Formyl_trans_N"/>
    <property type="match status" value="1"/>
</dbReference>
<dbReference type="PANTHER" id="PTHR11138">
    <property type="entry name" value="METHIONYL-TRNA FORMYLTRANSFERASE"/>
    <property type="match status" value="1"/>
</dbReference>
<dbReference type="GO" id="GO:0005829">
    <property type="term" value="C:cytosol"/>
    <property type="evidence" value="ECO:0007669"/>
    <property type="project" value="TreeGrafter"/>
</dbReference>
<evidence type="ECO:0000256" key="2">
    <source>
        <dbReference type="ARBA" id="ARBA00012261"/>
    </source>
</evidence>
<evidence type="ECO:0000313" key="8">
    <source>
        <dbReference type="EMBL" id="BET24553.1"/>
    </source>
</evidence>
<feature type="domain" description="Formyl transferase C-terminal" evidence="7">
    <location>
        <begin position="221"/>
        <end position="317"/>
    </location>
</feature>
<evidence type="ECO:0000256" key="1">
    <source>
        <dbReference type="ARBA" id="ARBA00010699"/>
    </source>
</evidence>
<dbReference type="InterPro" id="IPR036477">
    <property type="entry name" value="Formyl_transf_N_sf"/>
</dbReference>
<feature type="binding site" evidence="5">
    <location>
        <begin position="127"/>
        <end position="130"/>
    </location>
    <ligand>
        <name>(6S)-5,6,7,8-tetrahydrofolate</name>
        <dbReference type="ChEBI" id="CHEBI:57453"/>
    </ligand>
</feature>
<name>A0AA86MAB5_9BURK</name>
<dbReference type="EC" id="2.1.2.9" evidence="2 5"/>
<evidence type="ECO:0000256" key="3">
    <source>
        <dbReference type="ARBA" id="ARBA00022679"/>
    </source>
</evidence>
<comment type="catalytic activity">
    <reaction evidence="5">
        <text>L-methionyl-tRNA(fMet) + (6R)-10-formyltetrahydrofolate = N-formyl-L-methionyl-tRNA(fMet) + (6S)-5,6,7,8-tetrahydrofolate + H(+)</text>
        <dbReference type="Rhea" id="RHEA:24380"/>
        <dbReference type="Rhea" id="RHEA-COMP:9952"/>
        <dbReference type="Rhea" id="RHEA-COMP:9953"/>
        <dbReference type="ChEBI" id="CHEBI:15378"/>
        <dbReference type="ChEBI" id="CHEBI:57453"/>
        <dbReference type="ChEBI" id="CHEBI:78530"/>
        <dbReference type="ChEBI" id="CHEBI:78844"/>
        <dbReference type="ChEBI" id="CHEBI:195366"/>
        <dbReference type="EC" id="2.1.2.9"/>
    </reaction>
</comment>
<dbReference type="KEGG" id="lto:RGQ30_00540"/>
<comment type="function">
    <text evidence="5">Attaches a formyl group to the free amino group of methionyl-tRNA(fMet). The formyl group appears to play a dual role in the initiator identity of N-formylmethionyl-tRNA by promoting its recognition by IF2 and preventing the misappropriation of this tRNA by the elongation apparatus.</text>
</comment>
<dbReference type="GO" id="GO:0004479">
    <property type="term" value="F:methionyl-tRNA formyltransferase activity"/>
    <property type="evidence" value="ECO:0007669"/>
    <property type="project" value="UniProtKB-UniRule"/>
</dbReference>
<dbReference type="HAMAP" id="MF_00182">
    <property type="entry name" value="Formyl_trans"/>
    <property type="match status" value="1"/>
</dbReference>
<accession>A0AA86MAB5</accession>
<evidence type="ECO:0000256" key="4">
    <source>
        <dbReference type="ARBA" id="ARBA00022917"/>
    </source>
</evidence>
<dbReference type="SUPFAM" id="SSF53328">
    <property type="entry name" value="Formyltransferase"/>
    <property type="match status" value="1"/>
</dbReference>
<keyword evidence="4 5" id="KW-0648">Protein biosynthesis</keyword>
<dbReference type="PANTHER" id="PTHR11138:SF5">
    <property type="entry name" value="METHIONYL-TRNA FORMYLTRANSFERASE, MITOCHONDRIAL"/>
    <property type="match status" value="1"/>
</dbReference>
<dbReference type="InterPro" id="IPR044135">
    <property type="entry name" value="Met-tRNA-FMT_C"/>
</dbReference>
<dbReference type="InterPro" id="IPR002376">
    <property type="entry name" value="Formyl_transf_N"/>
</dbReference>
<reference evidence="8 9" key="1">
    <citation type="submission" date="2023-10" db="EMBL/GenBank/DDBJ databases">
        <title>Complete Genome Sequence of Limnobacter thiooxidans CS-K2T, Isolated from freshwater lake sediments in Bavaria, Germany.</title>
        <authorList>
            <person name="Naruki M."/>
            <person name="Watanabe A."/>
            <person name="Warashina T."/>
            <person name="Morita T."/>
            <person name="Arakawa K."/>
        </authorList>
    </citation>
    <scope>NUCLEOTIDE SEQUENCE [LARGE SCALE GENOMIC DNA]</scope>
    <source>
        <strain evidence="8 9">CS-K2</strain>
    </source>
</reference>
<dbReference type="CDD" id="cd08646">
    <property type="entry name" value="FMT_core_Met-tRNA-FMT_N"/>
    <property type="match status" value="1"/>
</dbReference>
<dbReference type="SUPFAM" id="SSF50486">
    <property type="entry name" value="FMT C-terminal domain-like"/>
    <property type="match status" value="1"/>
</dbReference>
<keyword evidence="3 5" id="KW-0808">Transferase</keyword>
<protein>
    <recommendedName>
        <fullName evidence="2 5">Methionyl-tRNA formyltransferase</fullName>
        <ecNumber evidence="2 5">2.1.2.9</ecNumber>
    </recommendedName>
</protein>
<feature type="domain" description="Formyl transferase N-terminal" evidence="6">
    <location>
        <begin position="17"/>
        <end position="198"/>
    </location>
</feature>